<accession>A0ABV7M5C4</accession>
<sequence length="169" mass="19290">MRVIEKHLIEWLRDAHAMEQQAEQMMKGQKSRIENYPEVVMQLEKHIQETQNQAKQLESCMARYDEGPSAVKDMSGRMTAMGQAISGLFTGDEIVKGCLAWHTFEQFEISSYNVLIQTAEAAGDVETKRICEAILKEEEAMADWLKNNTPMVVQQYLQRDEAPGVDAKH</sequence>
<reference evidence="2" key="1">
    <citation type="journal article" date="2019" name="Int. J. Syst. Evol. Microbiol.">
        <title>The Global Catalogue of Microorganisms (GCM) 10K type strain sequencing project: providing services to taxonomists for standard genome sequencing and annotation.</title>
        <authorList>
            <consortium name="The Broad Institute Genomics Platform"/>
            <consortium name="The Broad Institute Genome Sequencing Center for Infectious Disease"/>
            <person name="Wu L."/>
            <person name="Ma J."/>
        </authorList>
    </citation>
    <scope>NUCLEOTIDE SEQUENCE [LARGE SCALE GENOMIC DNA]</scope>
    <source>
        <strain evidence="2">KCTC 12847</strain>
    </source>
</reference>
<protein>
    <submittedName>
        <fullName evidence="1">Ferritin-like domain-containing protein</fullName>
    </submittedName>
</protein>
<comment type="caution">
    <text evidence="1">The sequence shown here is derived from an EMBL/GenBank/DDBJ whole genome shotgun (WGS) entry which is preliminary data.</text>
</comment>
<dbReference type="Proteomes" id="UP001595640">
    <property type="component" value="Unassembled WGS sequence"/>
</dbReference>
<name>A0ABV7M5C4_9GAMM</name>
<dbReference type="Pfam" id="PF05974">
    <property type="entry name" value="DUF892"/>
    <property type="match status" value="1"/>
</dbReference>
<proteinExistence type="predicted"/>
<dbReference type="InterPro" id="IPR009078">
    <property type="entry name" value="Ferritin-like_SF"/>
</dbReference>
<dbReference type="InterPro" id="IPR010287">
    <property type="entry name" value="DUF892_YciF-like"/>
</dbReference>
<dbReference type="Gene3D" id="1.20.1260.10">
    <property type="match status" value="1"/>
</dbReference>
<gene>
    <name evidence="1" type="ORF">ACFOEI_15525</name>
</gene>
<keyword evidence="2" id="KW-1185">Reference proteome</keyword>
<dbReference type="RefSeq" id="WP_019017732.1">
    <property type="nucleotide sequence ID" value="NZ_BMXD01000001.1"/>
</dbReference>
<dbReference type="InterPro" id="IPR012347">
    <property type="entry name" value="Ferritin-like"/>
</dbReference>
<evidence type="ECO:0000313" key="1">
    <source>
        <dbReference type="EMBL" id="MFC3293465.1"/>
    </source>
</evidence>
<dbReference type="CDD" id="cd00657">
    <property type="entry name" value="Ferritin_like"/>
    <property type="match status" value="1"/>
</dbReference>
<organism evidence="1 2">
    <name type="scientific">Modicisalibacter luteus</name>
    <dbReference type="NCBI Taxonomy" id="453962"/>
    <lineage>
        <taxon>Bacteria</taxon>
        <taxon>Pseudomonadati</taxon>
        <taxon>Pseudomonadota</taxon>
        <taxon>Gammaproteobacteria</taxon>
        <taxon>Oceanospirillales</taxon>
        <taxon>Halomonadaceae</taxon>
        <taxon>Modicisalibacter</taxon>
    </lineage>
</organism>
<evidence type="ECO:0000313" key="2">
    <source>
        <dbReference type="Proteomes" id="UP001595640"/>
    </source>
</evidence>
<dbReference type="EMBL" id="JBHRUH010000031">
    <property type="protein sequence ID" value="MFC3293465.1"/>
    <property type="molecule type" value="Genomic_DNA"/>
</dbReference>
<dbReference type="SUPFAM" id="SSF47240">
    <property type="entry name" value="Ferritin-like"/>
    <property type="match status" value="1"/>
</dbReference>